<evidence type="ECO:0000259" key="1">
    <source>
        <dbReference type="Pfam" id="PF13847"/>
    </source>
</evidence>
<dbReference type="PANTHER" id="PTHR43861">
    <property type="entry name" value="TRANS-ACONITATE 2-METHYLTRANSFERASE-RELATED"/>
    <property type="match status" value="1"/>
</dbReference>
<name>A0A3A8G8F4_9GAMM</name>
<evidence type="ECO:0000313" key="3">
    <source>
        <dbReference type="Proteomes" id="UP000281084"/>
    </source>
</evidence>
<accession>A0A3A8G8F4</accession>
<sequence>MVEDVLSPIDFRNEVDAVQWANEVNVKRPWRYEIFDDYVAEISQHAPNACILELGSGPGYLASHVLKHGPNIQYTAFDFSDAMHTLAKNRLSASELNRIQFITGDFKKQRWENILLNNLSQSQHKDVNVNIQTAEELQNRFDIIIIHQALHELRHKCHAHKFHHTIRSLMHKQSIYFVCDHIFAPDAMQNNDLYMSIDEHEEALKHAGFQNIAFIKNLKGLALFRVQR</sequence>
<dbReference type="InterPro" id="IPR025714">
    <property type="entry name" value="Methyltranfer_dom"/>
</dbReference>
<dbReference type="AlphaFoldDB" id="A0A3A8G8F4"/>
<dbReference type="EMBL" id="RAXZ01000004">
    <property type="protein sequence ID" value="RKG54246.1"/>
    <property type="molecule type" value="Genomic_DNA"/>
</dbReference>
<organism evidence="2 3">
    <name type="scientific">Acinetobacter cumulans</name>
    <dbReference type="NCBI Taxonomy" id="2136182"/>
    <lineage>
        <taxon>Bacteria</taxon>
        <taxon>Pseudomonadati</taxon>
        <taxon>Pseudomonadota</taxon>
        <taxon>Gammaproteobacteria</taxon>
        <taxon>Moraxellales</taxon>
        <taxon>Moraxellaceae</taxon>
        <taxon>Acinetobacter</taxon>
    </lineage>
</organism>
<gene>
    <name evidence="2" type="ORF">D7V64_04700</name>
</gene>
<dbReference type="Pfam" id="PF13847">
    <property type="entry name" value="Methyltransf_31"/>
    <property type="match status" value="1"/>
</dbReference>
<reference evidence="2 3" key="1">
    <citation type="submission" date="2018-09" db="EMBL/GenBank/DDBJ databases">
        <title>The draft genome of Acinetobacter spp. strains.</title>
        <authorList>
            <person name="Qin J."/>
            <person name="Feng Y."/>
            <person name="Zong Z."/>
        </authorList>
    </citation>
    <scope>NUCLEOTIDE SEQUENCE [LARGE SCALE GENOMIC DNA]</scope>
    <source>
        <strain evidence="2 3">WCHAc060002</strain>
    </source>
</reference>
<dbReference type="Proteomes" id="UP000281084">
    <property type="component" value="Unassembled WGS sequence"/>
</dbReference>
<dbReference type="PANTHER" id="PTHR43861:SF1">
    <property type="entry name" value="TRANS-ACONITATE 2-METHYLTRANSFERASE"/>
    <property type="match status" value="1"/>
</dbReference>
<dbReference type="RefSeq" id="WP_120366971.1">
    <property type="nucleotide sequence ID" value="NZ_RAXZ01000004.1"/>
</dbReference>
<protein>
    <submittedName>
        <fullName evidence="2">Class I SAM-dependent methyltransferase</fullName>
    </submittedName>
</protein>
<feature type="domain" description="Methyltransferase" evidence="1">
    <location>
        <begin position="48"/>
        <end position="198"/>
    </location>
</feature>
<dbReference type="GO" id="GO:0008168">
    <property type="term" value="F:methyltransferase activity"/>
    <property type="evidence" value="ECO:0007669"/>
    <property type="project" value="UniProtKB-KW"/>
</dbReference>
<comment type="caution">
    <text evidence="2">The sequence shown here is derived from an EMBL/GenBank/DDBJ whole genome shotgun (WGS) entry which is preliminary data.</text>
</comment>
<dbReference type="InterPro" id="IPR029063">
    <property type="entry name" value="SAM-dependent_MTases_sf"/>
</dbReference>
<dbReference type="SUPFAM" id="SSF53335">
    <property type="entry name" value="S-adenosyl-L-methionine-dependent methyltransferases"/>
    <property type="match status" value="1"/>
</dbReference>
<dbReference type="Gene3D" id="3.40.50.150">
    <property type="entry name" value="Vaccinia Virus protein VP39"/>
    <property type="match status" value="1"/>
</dbReference>
<dbReference type="GO" id="GO:0032259">
    <property type="term" value="P:methylation"/>
    <property type="evidence" value="ECO:0007669"/>
    <property type="project" value="UniProtKB-KW"/>
</dbReference>
<keyword evidence="2" id="KW-0808">Transferase</keyword>
<evidence type="ECO:0000313" key="2">
    <source>
        <dbReference type="EMBL" id="RKG54246.1"/>
    </source>
</evidence>
<dbReference type="CDD" id="cd02440">
    <property type="entry name" value="AdoMet_MTases"/>
    <property type="match status" value="1"/>
</dbReference>
<proteinExistence type="predicted"/>
<keyword evidence="2" id="KW-0489">Methyltransferase</keyword>